<dbReference type="InterPro" id="IPR039527">
    <property type="entry name" value="PIGG/GPI7"/>
</dbReference>
<dbReference type="HOGENOM" id="CLU_455671_0_0_1"/>
<feature type="transmembrane region" description="Helical" evidence="1">
    <location>
        <begin position="575"/>
        <end position="598"/>
    </location>
</feature>
<protein>
    <recommendedName>
        <fullName evidence="1">GPI ethanolamine phosphate transferase 2</fullName>
    </recommendedName>
</protein>
<feature type="transmembrane region" description="Helical" evidence="1">
    <location>
        <begin position="291"/>
        <end position="307"/>
    </location>
</feature>
<keyword evidence="1" id="KW-0337">GPI-anchor biosynthesis</keyword>
<dbReference type="OrthoDB" id="272139at2759"/>
<dbReference type="Gene3D" id="3.40.720.10">
    <property type="entry name" value="Alkaline Phosphatase, subunit A"/>
    <property type="match status" value="1"/>
</dbReference>
<dbReference type="PANTHER" id="PTHR23072:SF0">
    <property type="entry name" value="GPI ETHANOLAMINE PHOSPHATE TRANSFERASE 2"/>
    <property type="match status" value="1"/>
</dbReference>
<evidence type="ECO:0000256" key="1">
    <source>
        <dbReference type="RuleBase" id="RU367106"/>
    </source>
</evidence>
<organism evidence="3 4">
    <name type="scientific">Nosema bombycis (strain CQ1 / CVCC 102059)</name>
    <name type="common">Microsporidian parasite</name>
    <name type="synonym">Pebrine of silkworm</name>
    <dbReference type="NCBI Taxonomy" id="578461"/>
    <lineage>
        <taxon>Eukaryota</taxon>
        <taxon>Fungi</taxon>
        <taxon>Fungi incertae sedis</taxon>
        <taxon>Microsporidia</taxon>
        <taxon>Nosematidae</taxon>
        <taxon>Nosema</taxon>
    </lineage>
</organism>
<keyword evidence="1" id="KW-0812">Transmembrane</keyword>
<evidence type="ECO:0000313" key="3">
    <source>
        <dbReference type="EMBL" id="EOB12777.1"/>
    </source>
</evidence>
<keyword evidence="4" id="KW-1185">Reference proteome</keyword>
<reference evidence="3 4" key="1">
    <citation type="journal article" date="2013" name="BMC Genomics">
        <title>Comparative genomics of parasitic silkworm microsporidia reveal an association between genome expansion and host adaptation.</title>
        <authorList>
            <person name="Pan G."/>
            <person name="Xu J."/>
            <person name="Li T."/>
            <person name="Xia Q."/>
            <person name="Liu S.L."/>
            <person name="Zhang G."/>
            <person name="Li S."/>
            <person name="Li C."/>
            <person name="Liu H."/>
            <person name="Yang L."/>
            <person name="Liu T."/>
            <person name="Zhang X."/>
            <person name="Wu Z."/>
            <person name="Fan W."/>
            <person name="Dang X."/>
            <person name="Xiang H."/>
            <person name="Tao M."/>
            <person name="Li Y."/>
            <person name="Hu J."/>
            <person name="Li Z."/>
            <person name="Lin L."/>
            <person name="Luo J."/>
            <person name="Geng L."/>
            <person name="Wang L."/>
            <person name="Long M."/>
            <person name="Wan Y."/>
            <person name="He N."/>
            <person name="Zhang Z."/>
            <person name="Lu C."/>
            <person name="Keeling P.J."/>
            <person name="Wang J."/>
            <person name="Xiang Z."/>
            <person name="Zhou Z."/>
        </authorList>
    </citation>
    <scope>NUCLEOTIDE SEQUENCE [LARGE SCALE GENOMIC DNA]</scope>
    <source>
        <strain evidence="4">CQ1 / CVCC 102059</strain>
    </source>
</reference>
<dbReference type="Pfam" id="PF01663">
    <property type="entry name" value="Phosphodiest"/>
    <property type="match status" value="1"/>
</dbReference>
<gene>
    <name evidence="3" type="primary">GPI7</name>
    <name evidence="3" type="ORF">NBO_367g0008</name>
</gene>
<comment type="function">
    <text evidence="1">Ethanolamine phosphate transferase involved in glycosylphosphatidylinositol-anchor biosynthesis. Transfers ethanolamine phosphate to the GPI second mannose.</text>
</comment>
<proteinExistence type="inferred from homology"/>
<feature type="transmembrane region" description="Helical" evidence="1">
    <location>
        <begin position="523"/>
        <end position="541"/>
    </location>
</feature>
<comment type="pathway">
    <text evidence="1">Glycolipid biosynthesis; glycosylphosphatidylinositol-anchor biosynthesis.</text>
</comment>
<feature type="transmembrane region" description="Helical" evidence="1">
    <location>
        <begin position="460"/>
        <end position="480"/>
    </location>
</feature>
<dbReference type="EMBL" id="KB909275">
    <property type="protein sequence ID" value="EOB12777.1"/>
    <property type="molecule type" value="Genomic_DNA"/>
</dbReference>
<dbReference type="GO" id="GO:0006506">
    <property type="term" value="P:GPI anchor biosynthetic process"/>
    <property type="evidence" value="ECO:0007669"/>
    <property type="project" value="UniProtKB-UniPathway"/>
</dbReference>
<dbReference type="STRING" id="578461.R0KRE1"/>
<dbReference type="GO" id="GO:0005789">
    <property type="term" value="C:endoplasmic reticulum membrane"/>
    <property type="evidence" value="ECO:0007669"/>
    <property type="project" value="UniProtKB-SubCell"/>
</dbReference>
<dbReference type="InterPro" id="IPR017850">
    <property type="entry name" value="Alkaline_phosphatase_core_sf"/>
</dbReference>
<dbReference type="UniPathway" id="UPA00196"/>
<keyword evidence="1 3" id="KW-0808">Transferase</keyword>
<dbReference type="GO" id="GO:0051267">
    <property type="term" value="F:CP2 mannose-ethanolamine phosphotransferase activity"/>
    <property type="evidence" value="ECO:0007669"/>
    <property type="project" value="TreeGrafter"/>
</dbReference>
<feature type="transmembrane region" description="Helical" evidence="1">
    <location>
        <begin position="313"/>
        <end position="337"/>
    </location>
</feature>
<dbReference type="AlphaFoldDB" id="R0KRE1"/>
<accession>R0KRE1</accession>
<feature type="transmembrane region" description="Helical" evidence="1">
    <location>
        <begin position="427"/>
        <end position="448"/>
    </location>
</feature>
<dbReference type="Proteomes" id="UP000016927">
    <property type="component" value="Unassembled WGS sequence"/>
</dbReference>
<comment type="similarity">
    <text evidence="1">Belongs to the PIGG/PIGN/PIGO family. PIGG subfamily.</text>
</comment>
<evidence type="ECO:0000256" key="2">
    <source>
        <dbReference type="SAM" id="MobiDB-lite"/>
    </source>
</evidence>
<dbReference type="VEuPathDB" id="MicrosporidiaDB:NBO_367g0008"/>
<dbReference type="SUPFAM" id="SSF53649">
    <property type="entry name" value="Alkaline phosphatase-like"/>
    <property type="match status" value="1"/>
</dbReference>
<sequence length="599" mass="68854">MREMIKKMENESIGRGKSEGRGKDAFNQMGDLNNSNENLNNNNQLNLYSIFCHLITLDSFGHAFGLNHKIIEETLVRFDNFIKEIYDRMDDSTLLVITSDHGVTDEGAHGGVTKEEMSSVVSFISKKDLKINKIPNEIIKLRNKFISKCYKPDNYDNIIIHQDDILPTICYLMNLPIPSNSYGNFIHELVGNKEAYKGFLELKSKGGSENGLDKDDRKLESINNNESLLDTNFDYNDLLPLIISHYDFSQKIYDNVTGNDKFKLIICFGLSLILILILISKSSSVFSKKSITLLFLIFNLSFSVQSVINEDLYWLGCFLLFNPTKINFLSSIFYLIIDTKFGIQNELIAQIKHKFHFESYKGNGGKLILMMIMYFVILKMVSSREGSSKDGDKEGSSKAPSSITTLSTTAPISTTTTPSTPPNSPPLIIFFIFFKYFFPSFFTVDFNFSLFSSFLSMDILCLLVFRPLESFFILIISNQLQFTNDLPSLYILLNLSVGYSGLIKQIQSINYDIFYIFSSNPKWYEVIIPILVYSVYPRYLIFSKFKIDNYLIFDILNLLITLSSTYYFFDSMNFYFHFASRCFFVCLYFVIDLILISIK</sequence>
<feature type="compositionally biased region" description="Basic and acidic residues" evidence="2">
    <location>
        <begin position="1"/>
        <end position="24"/>
    </location>
</feature>
<feature type="transmembrane region" description="Helical" evidence="1">
    <location>
        <begin position="550"/>
        <end position="569"/>
    </location>
</feature>
<evidence type="ECO:0000313" key="4">
    <source>
        <dbReference type="Proteomes" id="UP000016927"/>
    </source>
</evidence>
<dbReference type="InterPro" id="IPR002591">
    <property type="entry name" value="Phosphodiest/P_Trfase"/>
</dbReference>
<comment type="subcellular location">
    <subcellularLocation>
        <location evidence="1">Endoplasmic reticulum membrane</location>
        <topology evidence="1">Multi-pass membrane protein</topology>
    </subcellularLocation>
</comment>
<keyword evidence="1" id="KW-0256">Endoplasmic reticulum</keyword>
<feature type="region of interest" description="Disordered" evidence="2">
    <location>
        <begin position="1"/>
        <end position="30"/>
    </location>
</feature>
<keyword evidence="1" id="KW-0472">Membrane</keyword>
<feature type="transmembrane region" description="Helical" evidence="1">
    <location>
        <begin position="364"/>
        <end position="382"/>
    </location>
</feature>
<dbReference type="PANTHER" id="PTHR23072">
    <property type="entry name" value="PHOSPHATIDYLINOSITOL GLYCAN-RELATED"/>
    <property type="match status" value="1"/>
</dbReference>
<dbReference type="OMA" id="HETIDHR"/>
<keyword evidence="1" id="KW-1133">Transmembrane helix</keyword>
<name>R0KRE1_NOSB1</name>
<feature type="transmembrane region" description="Helical" evidence="1">
    <location>
        <begin position="262"/>
        <end position="279"/>
    </location>
</feature>